<reference evidence="1 2" key="1">
    <citation type="submission" date="2021-01" db="EMBL/GenBank/DDBJ databases">
        <title>Actinoplanes sp. nov. LDG1-01 isolated from lichen.</title>
        <authorList>
            <person name="Saeng-In P."/>
            <person name="Phongsopitanun W."/>
            <person name="Kanchanasin P."/>
            <person name="Yuki M."/>
            <person name="Kudo T."/>
            <person name="Ohkuma M."/>
            <person name="Tanasupawat S."/>
        </authorList>
    </citation>
    <scope>NUCLEOTIDE SEQUENCE [LARGE SCALE GENOMIC DNA]</scope>
    <source>
        <strain evidence="1 2">LDG1-01</strain>
    </source>
</reference>
<keyword evidence="2" id="KW-1185">Reference proteome</keyword>
<accession>A0ABS1VEU0</accession>
<dbReference type="Proteomes" id="UP000598996">
    <property type="component" value="Unassembled WGS sequence"/>
</dbReference>
<evidence type="ECO:0008006" key="3">
    <source>
        <dbReference type="Google" id="ProtNLM"/>
    </source>
</evidence>
<dbReference type="RefSeq" id="WP_202989535.1">
    <property type="nucleotide sequence ID" value="NZ_JAENHO010000001.1"/>
</dbReference>
<evidence type="ECO:0000313" key="1">
    <source>
        <dbReference type="EMBL" id="MBL7253207.1"/>
    </source>
</evidence>
<gene>
    <name evidence="1" type="ORF">JKJ07_02670</name>
</gene>
<dbReference type="EMBL" id="JAENHO010000001">
    <property type="protein sequence ID" value="MBL7253207.1"/>
    <property type="molecule type" value="Genomic_DNA"/>
</dbReference>
<dbReference type="Gene3D" id="3.40.50.1010">
    <property type="entry name" value="5'-nuclease"/>
    <property type="match status" value="1"/>
</dbReference>
<organism evidence="1 2">
    <name type="scientific">Paractinoplanes lichenicola</name>
    <dbReference type="NCBI Taxonomy" id="2802976"/>
    <lineage>
        <taxon>Bacteria</taxon>
        <taxon>Bacillati</taxon>
        <taxon>Actinomycetota</taxon>
        <taxon>Actinomycetes</taxon>
        <taxon>Micromonosporales</taxon>
        <taxon>Micromonosporaceae</taxon>
        <taxon>Paractinoplanes</taxon>
    </lineage>
</organism>
<comment type="caution">
    <text evidence="1">The sequence shown here is derived from an EMBL/GenBank/DDBJ whole genome shotgun (WGS) entry which is preliminary data.</text>
</comment>
<name>A0ABS1VEU0_9ACTN</name>
<proteinExistence type="predicted"/>
<sequence length="137" mass="15180">MARYGIDAPTLLHLVAHELAVDRGHQLVAPNTIRSEAMHLLLDDVRAGKRSDREAMQLHERLTELKMRVLGDRVSRTTAWRIARDQDWDTLRDAEYLAVTRLQADALVTIDPSLAAKAEGIVPLAPLEALLTGAMPA</sequence>
<protein>
    <recommendedName>
        <fullName evidence="3">PIN domain-containing protein</fullName>
    </recommendedName>
</protein>
<evidence type="ECO:0000313" key="2">
    <source>
        <dbReference type="Proteomes" id="UP000598996"/>
    </source>
</evidence>